<feature type="region of interest" description="Disordered" evidence="7">
    <location>
        <begin position="1"/>
        <end position="70"/>
    </location>
</feature>
<organism evidence="9 10">
    <name type="scientific">Saxophila tyrrhenica</name>
    <dbReference type="NCBI Taxonomy" id="1690608"/>
    <lineage>
        <taxon>Eukaryota</taxon>
        <taxon>Fungi</taxon>
        <taxon>Dikarya</taxon>
        <taxon>Ascomycota</taxon>
        <taxon>Pezizomycotina</taxon>
        <taxon>Dothideomycetes</taxon>
        <taxon>Dothideomycetidae</taxon>
        <taxon>Mycosphaerellales</taxon>
        <taxon>Extremaceae</taxon>
        <taxon>Saxophila</taxon>
    </lineage>
</organism>
<dbReference type="InterPro" id="IPR051059">
    <property type="entry name" value="VerF-like"/>
</dbReference>
<dbReference type="GO" id="GO:0008270">
    <property type="term" value="F:zinc ion binding"/>
    <property type="evidence" value="ECO:0007669"/>
    <property type="project" value="UniProtKB-KW"/>
</dbReference>
<keyword evidence="4" id="KW-0863">Zinc-finger</keyword>
<comment type="subcellular location">
    <subcellularLocation>
        <location evidence="1">Nucleus</location>
    </subcellularLocation>
</comment>
<evidence type="ECO:0000313" key="9">
    <source>
        <dbReference type="EMBL" id="KAK5173516.1"/>
    </source>
</evidence>
<dbReference type="GO" id="GO:0000978">
    <property type="term" value="F:RNA polymerase II cis-regulatory region sequence-specific DNA binding"/>
    <property type="evidence" value="ECO:0007669"/>
    <property type="project" value="InterPro"/>
</dbReference>
<evidence type="ECO:0000256" key="7">
    <source>
        <dbReference type="SAM" id="MobiDB-lite"/>
    </source>
</evidence>
<sequence>MRMRTVADYAPKAENGKQRRKRRKLGSESPALESIAEPPPDVSLPHVEASLVSDSSSQLPDDNPDLSEAPQEALQSLHQGPHMDLPDAYAFDWELTDVDLVNLFNSTGEAEPLHFWDPWALPFPGYNDAPIVVPNMDNSAYVGQPAATDLRGPAHECRPNPGMSDTYAVDGSSFGVLEESRRSEPSGEGYSGELHEAAVLLGESYDIVKARIEPLLGQVNCPPYRVLKRWLEAYFRGFHPHMPFLHIPTLKLEFLEPSVVLAILSIGALYCLERDRAWAFYQASCAAVQIAIKSRNPSSGGEDLQTLQCLLLNVSFAAWSGDCRTFEESQGDASRLVIMLHNEAQRRESGNDHFKAPSTAGSWIEFIQLETFRRLYFCVFALGLTITEVYGVSAPIILADCAIALPSSEAEWTASSEQRWCQFYSANHVATPNFRTALTAYLSCTDESAKDAQLIAPCYSSLGGHVLILSIFMQTYHLSVAKRSQNPRTIFHADEVVITQDLDISEAPSAFKEQFLDKSQITNLKRALKRWQSGWRLNSEAMMSPTNPCGPISFNSTTHFRVTNLRLYSDFTSVRRALRTQDAHRVFQAIAGISGSPIQRTADMTETTYPAIAALQIPIRTGVRVFAHTASLTWSIEHFLTGFECALFLAFYLLSLERDADSDLSDEEVEMQELVSNLIDESGEECVRSHGGRAILSVSVLRLWASIFNNVCVWGGESPFRNGNLYLG</sequence>
<evidence type="ECO:0000256" key="4">
    <source>
        <dbReference type="ARBA" id="ARBA00022771"/>
    </source>
</evidence>
<dbReference type="PANTHER" id="PTHR40626:SF10">
    <property type="entry name" value="C2H2-TYPE DOMAIN-CONTAINING PROTEIN"/>
    <property type="match status" value="1"/>
</dbReference>
<evidence type="ECO:0000313" key="10">
    <source>
        <dbReference type="Proteomes" id="UP001337655"/>
    </source>
</evidence>
<evidence type="ECO:0000256" key="5">
    <source>
        <dbReference type="ARBA" id="ARBA00022833"/>
    </source>
</evidence>
<proteinExistence type="predicted"/>
<keyword evidence="10" id="KW-1185">Reference proteome</keyword>
<evidence type="ECO:0000256" key="6">
    <source>
        <dbReference type="ARBA" id="ARBA00023242"/>
    </source>
</evidence>
<dbReference type="InterPro" id="IPR007219">
    <property type="entry name" value="XnlR_reg_dom"/>
</dbReference>
<gene>
    <name evidence="9" type="ORF">LTR77_002197</name>
</gene>
<dbReference type="Proteomes" id="UP001337655">
    <property type="component" value="Unassembled WGS sequence"/>
</dbReference>
<dbReference type="GO" id="GO:0006351">
    <property type="term" value="P:DNA-templated transcription"/>
    <property type="evidence" value="ECO:0007669"/>
    <property type="project" value="InterPro"/>
</dbReference>
<evidence type="ECO:0000256" key="3">
    <source>
        <dbReference type="ARBA" id="ARBA00022737"/>
    </source>
</evidence>
<comment type="caution">
    <text evidence="9">The sequence shown here is derived from an EMBL/GenBank/DDBJ whole genome shotgun (WGS) entry which is preliminary data.</text>
</comment>
<accession>A0AAV9PMG9</accession>
<evidence type="ECO:0000259" key="8">
    <source>
        <dbReference type="Pfam" id="PF04082"/>
    </source>
</evidence>
<dbReference type="RefSeq" id="XP_064662211.1">
    <property type="nucleotide sequence ID" value="XM_064799456.1"/>
</dbReference>
<dbReference type="GeneID" id="89923544"/>
<reference evidence="9 10" key="1">
    <citation type="submission" date="2023-08" db="EMBL/GenBank/DDBJ databases">
        <title>Black Yeasts Isolated from many extreme environments.</title>
        <authorList>
            <person name="Coleine C."/>
            <person name="Stajich J.E."/>
            <person name="Selbmann L."/>
        </authorList>
    </citation>
    <scope>NUCLEOTIDE SEQUENCE [LARGE SCALE GENOMIC DNA]</scope>
    <source>
        <strain evidence="9 10">CCFEE 5935</strain>
    </source>
</reference>
<dbReference type="GO" id="GO:0005634">
    <property type="term" value="C:nucleus"/>
    <property type="evidence" value="ECO:0007669"/>
    <property type="project" value="UniProtKB-SubCell"/>
</dbReference>
<dbReference type="GO" id="GO:0000785">
    <property type="term" value="C:chromatin"/>
    <property type="evidence" value="ECO:0007669"/>
    <property type="project" value="TreeGrafter"/>
</dbReference>
<name>A0AAV9PMG9_9PEZI</name>
<evidence type="ECO:0000256" key="2">
    <source>
        <dbReference type="ARBA" id="ARBA00022723"/>
    </source>
</evidence>
<protein>
    <recommendedName>
        <fullName evidence="8">Xylanolytic transcriptional activator regulatory domain-containing protein</fullName>
    </recommendedName>
</protein>
<keyword evidence="3" id="KW-0677">Repeat</keyword>
<keyword evidence="6" id="KW-0539">Nucleus</keyword>
<dbReference type="PANTHER" id="PTHR40626">
    <property type="entry name" value="MIP31509P"/>
    <property type="match status" value="1"/>
</dbReference>
<dbReference type="GO" id="GO:0000981">
    <property type="term" value="F:DNA-binding transcription factor activity, RNA polymerase II-specific"/>
    <property type="evidence" value="ECO:0007669"/>
    <property type="project" value="InterPro"/>
</dbReference>
<keyword evidence="2" id="KW-0479">Metal-binding</keyword>
<feature type="domain" description="Xylanolytic transcriptional activator regulatory" evidence="8">
    <location>
        <begin position="231"/>
        <end position="531"/>
    </location>
</feature>
<dbReference type="AlphaFoldDB" id="A0AAV9PMG9"/>
<keyword evidence="5" id="KW-0862">Zinc</keyword>
<evidence type="ECO:0000256" key="1">
    <source>
        <dbReference type="ARBA" id="ARBA00004123"/>
    </source>
</evidence>
<dbReference type="Pfam" id="PF04082">
    <property type="entry name" value="Fungal_trans"/>
    <property type="match status" value="1"/>
</dbReference>
<dbReference type="CDD" id="cd12148">
    <property type="entry name" value="fungal_TF_MHR"/>
    <property type="match status" value="1"/>
</dbReference>
<dbReference type="EMBL" id="JAVRRT010000003">
    <property type="protein sequence ID" value="KAK5173516.1"/>
    <property type="molecule type" value="Genomic_DNA"/>
</dbReference>